<gene>
    <name evidence="2" type="ORF">Ssi02_66060</name>
</gene>
<evidence type="ECO:0000313" key="2">
    <source>
        <dbReference type="EMBL" id="GII96375.1"/>
    </source>
</evidence>
<feature type="coiled-coil region" evidence="1">
    <location>
        <begin position="11"/>
        <end position="38"/>
    </location>
</feature>
<reference evidence="2" key="1">
    <citation type="submission" date="2021-01" db="EMBL/GenBank/DDBJ databases">
        <title>Whole genome shotgun sequence of Sinosporangium siamense NBRC 109515.</title>
        <authorList>
            <person name="Komaki H."/>
            <person name="Tamura T."/>
        </authorList>
    </citation>
    <scope>NUCLEOTIDE SEQUENCE</scope>
    <source>
        <strain evidence="2">NBRC 109515</strain>
    </source>
</reference>
<evidence type="ECO:0000313" key="3">
    <source>
        <dbReference type="Proteomes" id="UP000606172"/>
    </source>
</evidence>
<dbReference type="RefSeq" id="WP_204031385.1">
    <property type="nucleotide sequence ID" value="NZ_BOOW01000044.1"/>
</dbReference>
<name>A0A919V8Q3_9ACTN</name>
<accession>A0A919V8Q3</accession>
<keyword evidence="1" id="KW-0175">Coiled coil</keyword>
<organism evidence="2 3">
    <name type="scientific">Sinosporangium siamense</name>
    <dbReference type="NCBI Taxonomy" id="1367973"/>
    <lineage>
        <taxon>Bacteria</taxon>
        <taxon>Bacillati</taxon>
        <taxon>Actinomycetota</taxon>
        <taxon>Actinomycetes</taxon>
        <taxon>Streptosporangiales</taxon>
        <taxon>Streptosporangiaceae</taxon>
        <taxon>Sinosporangium</taxon>
    </lineage>
</organism>
<dbReference type="EMBL" id="BOOW01000044">
    <property type="protein sequence ID" value="GII96375.1"/>
    <property type="molecule type" value="Genomic_DNA"/>
</dbReference>
<sequence>MSSPLPSDALLKHLDERCREAQEEVDRLTSEIAGLTDRLAGAGQLLTRLELTRQTLVEIAGQHTAPEPAAAALPPAYQDVLAAITRAGEGLRAKEVCLALGLDLQHKTVESIRSKLKRLVGRDLLIEPEPGLFVLNRRRN</sequence>
<dbReference type="AlphaFoldDB" id="A0A919V8Q3"/>
<protein>
    <submittedName>
        <fullName evidence="2">Uncharacterized protein</fullName>
    </submittedName>
</protein>
<dbReference type="Proteomes" id="UP000606172">
    <property type="component" value="Unassembled WGS sequence"/>
</dbReference>
<keyword evidence="3" id="KW-1185">Reference proteome</keyword>
<comment type="caution">
    <text evidence="2">The sequence shown here is derived from an EMBL/GenBank/DDBJ whole genome shotgun (WGS) entry which is preliminary data.</text>
</comment>
<proteinExistence type="predicted"/>
<evidence type="ECO:0000256" key="1">
    <source>
        <dbReference type="SAM" id="Coils"/>
    </source>
</evidence>